<evidence type="ECO:0000259" key="13">
    <source>
        <dbReference type="PROSITE" id="PS51749"/>
    </source>
</evidence>
<dbReference type="InterPro" id="IPR003615">
    <property type="entry name" value="HNH_nuc"/>
</dbReference>
<feature type="active site" description="Proton acceptor for HNH nuclease domain" evidence="12">
    <location>
        <position position="643"/>
    </location>
</feature>
<dbReference type="GO" id="GO:0016787">
    <property type="term" value="F:hydrolase activity"/>
    <property type="evidence" value="ECO:0007669"/>
    <property type="project" value="UniProtKB-KW"/>
</dbReference>
<accession>A0A7K0FJT6</accession>
<comment type="cofactor">
    <cofactor evidence="1 12">
        <name>Mg(2+)</name>
        <dbReference type="ChEBI" id="CHEBI:18420"/>
    </cofactor>
</comment>
<dbReference type="PROSITE" id="PS51749">
    <property type="entry name" value="HNH_CAS9"/>
    <property type="match status" value="1"/>
</dbReference>
<keyword evidence="5 12" id="KW-0378">Hydrolase</keyword>
<feature type="domain" description="HNH Cas9-type" evidence="13">
    <location>
        <begin position="561"/>
        <end position="742"/>
    </location>
</feature>
<dbReference type="Gene3D" id="3.30.420.10">
    <property type="entry name" value="Ribonuclease H-like superfamily/Ribonuclease H"/>
    <property type="match status" value="3"/>
</dbReference>
<evidence type="ECO:0000256" key="9">
    <source>
        <dbReference type="ARBA" id="ARBA00023125"/>
    </source>
</evidence>
<dbReference type="GO" id="GO:0046872">
    <property type="term" value="F:metal ion binding"/>
    <property type="evidence" value="ECO:0007669"/>
    <property type="project" value="UniProtKB-UniRule"/>
</dbReference>
<reference evidence="14 15" key="1">
    <citation type="submission" date="2019-11" db="EMBL/GenBank/DDBJ databases">
        <authorList>
            <person name="Cheng Q."/>
            <person name="Yang Z."/>
        </authorList>
    </citation>
    <scope>NUCLEOTIDE SEQUENCE [LARGE SCALE GENOMIC DNA]</scope>
    <source>
        <strain evidence="14 15">HX-22-1</strain>
    </source>
</reference>
<feature type="active site" description="For RuvC-like nuclease domain" evidence="12">
    <location>
        <position position="9"/>
    </location>
</feature>
<evidence type="ECO:0000256" key="12">
    <source>
        <dbReference type="HAMAP-Rule" id="MF_01480"/>
    </source>
</evidence>
<dbReference type="NCBIfam" id="TIGR01865">
    <property type="entry name" value="cas_Csn1"/>
    <property type="match status" value="1"/>
</dbReference>
<evidence type="ECO:0000313" key="15">
    <source>
        <dbReference type="Proteomes" id="UP000462931"/>
    </source>
</evidence>
<evidence type="ECO:0000256" key="3">
    <source>
        <dbReference type="ARBA" id="ARBA00022723"/>
    </source>
</evidence>
<feature type="binding site" evidence="12">
    <location>
        <position position="557"/>
    </location>
    <ligand>
        <name>Mg(2+)</name>
        <dbReference type="ChEBI" id="CHEBI:18420"/>
        <label>1</label>
    </ligand>
</feature>
<dbReference type="GO" id="GO:0043571">
    <property type="term" value="P:maintenance of CRISPR repeat elements"/>
    <property type="evidence" value="ECO:0007669"/>
    <property type="project" value="UniProtKB-UniRule"/>
</dbReference>
<dbReference type="Pfam" id="PF13395">
    <property type="entry name" value="HNH_4"/>
    <property type="match status" value="1"/>
</dbReference>
<evidence type="ECO:0000256" key="10">
    <source>
        <dbReference type="ARBA" id="ARBA00023211"/>
    </source>
</evidence>
<comment type="caution">
    <text evidence="14">The sequence shown here is derived from an EMBL/GenBank/DDBJ whole genome shotgun (WGS) entry which is preliminary data.</text>
</comment>
<dbReference type="GO" id="GO:0051607">
    <property type="term" value="P:defense response to virus"/>
    <property type="evidence" value="ECO:0007669"/>
    <property type="project" value="UniProtKB-UniRule"/>
</dbReference>
<evidence type="ECO:0000256" key="4">
    <source>
        <dbReference type="ARBA" id="ARBA00022759"/>
    </source>
</evidence>
<gene>
    <name evidence="12 14" type="primary">cas9</name>
    <name evidence="14" type="ORF">GJJ64_03465</name>
</gene>
<dbReference type="InterPro" id="IPR036397">
    <property type="entry name" value="RNaseH_sf"/>
</dbReference>
<evidence type="ECO:0000256" key="1">
    <source>
        <dbReference type="ARBA" id="ARBA00001946"/>
    </source>
</evidence>
<dbReference type="Proteomes" id="UP000462931">
    <property type="component" value="Unassembled WGS sequence"/>
</dbReference>
<evidence type="ECO:0000256" key="11">
    <source>
        <dbReference type="ARBA" id="ARBA00046380"/>
    </source>
</evidence>
<evidence type="ECO:0000256" key="6">
    <source>
        <dbReference type="ARBA" id="ARBA00022842"/>
    </source>
</evidence>
<feature type="binding site" evidence="12">
    <location>
        <position position="553"/>
    </location>
    <ligand>
        <name>Mg(2+)</name>
        <dbReference type="ChEBI" id="CHEBI:18420"/>
        <label>1</label>
    </ligand>
</feature>
<protein>
    <recommendedName>
        <fullName evidence="12">CRISPR-associated endonuclease Cas9</fullName>
        <ecNumber evidence="12">3.1.-.-</ecNumber>
    </recommendedName>
</protein>
<evidence type="ECO:0000256" key="2">
    <source>
        <dbReference type="ARBA" id="ARBA00022722"/>
    </source>
</evidence>
<dbReference type="InterPro" id="IPR041383">
    <property type="entry name" value="RuvC_III"/>
</dbReference>
<dbReference type="EMBL" id="WKJI01000001">
    <property type="protein sequence ID" value="MRX46239.1"/>
    <property type="molecule type" value="Genomic_DNA"/>
</dbReference>
<keyword evidence="15" id="KW-1185">Reference proteome</keyword>
<dbReference type="GO" id="GO:0004519">
    <property type="term" value="F:endonuclease activity"/>
    <property type="evidence" value="ECO:0007669"/>
    <property type="project" value="UniProtKB-UniRule"/>
</dbReference>
<evidence type="ECO:0000256" key="7">
    <source>
        <dbReference type="ARBA" id="ARBA00022884"/>
    </source>
</evidence>
<evidence type="ECO:0000256" key="5">
    <source>
        <dbReference type="ARBA" id="ARBA00022801"/>
    </source>
</evidence>
<dbReference type="EC" id="3.1.-.-" evidence="12"/>
<organism evidence="14 15">
    <name type="scientific">Pedobacter puniceum</name>
    <dbReference type="NCBI Taxonomy" id="2666136"/>
    <lineage>
        <taxon>Bacteria</taxon>
        <taxon>Pseudomonadati</taxon>
        <taxon>Bacteroidota</taxon>
        <taxon>Sphingobacteriia</taxon>
        <taxon>Sphingobacteriales</taxon>
        <taxon>Sphingobacteriaceae</taxon>
        <taxon>Pedobacter</taxon>
    </lineage>
</organism>
<dbReference type="GO" id="GO:0003723">
    <property type="term" value="F:RNA binding"/>
    <property type="evidence" value="ECO:0007669"/>
    <property type="project" value="UniProtKB-UniRule"/>
</dbReference>
<sequence length="1276" mass="148404">MTKHILGLDLGTNSIGWAIIKVDDNNVPIKIIAMGSRIIPLYSNDRDQFQKGQAISKNKDRTTARTQRKGYDRKQLKKSDNFKYSLKKILEKLDIFPTEELMKLPTLDLWKLRSDAVSDIENITPKQLGRILYMLNQKRGYKSARSEANADKKDTDYVAEVKGRYKLLKEQNQTLGQYFYNELSAANQNNTYFRVKEKVYPREAYIEEFDAIINTQKPKHSFLTDDVIHSLRNEIIYYQRKLKSQKGLVNVCEFEGFETTYFDEKTQQNKTIFTGPKVAPRTSPLFQLCKIWEVVNNISLKIKNPEGSKYKWGDRIPTIEEKQTIADYLLENENLSFVELLKILGLKKEQVYANKQILKGIQGNITFSAIHKIIGNSEHLKFDIHTVPSKHLAILLDKKTGEILDEGDSIELSSALEQEPLYQLWHTIYSIKELDECKNALMKRFNFEEEIAERLSKIDFNKPAFGNKSNKAMRKMLPYLMLGYNQSDAESFAGYNRKFTKEEKSKNISDEPLQLLAKNSLRQPVVEKILNQMINVVNAIIQKYGKPEEIRVELARELKQSKDEREDADKLNGFNKKLNELVATKLTELGLPTTKRYIQKYKFIFPAKDKNWKEAQVANQCIYCGETFNLTEALSGDNFDVDHIVPKALLFDDSQTNKVLVHRSCNATKTNNTAYDYIAKKGNEALNAYVTRVDDWFKRGIISYGKMQRLKVSFEEYQERKKVGKETEADKRLWENFIDRQLRETAYIARKAKEILGKVCHNVTSTEGNVTAKLRQLWGWEDVLMNLQFERFKYANQTKLETWTSDHGNRKHTKEIIDKEIWTKRDDHRHHAIDALVIACTQQGFIQRINTLSSSDVKDGMRKELEEDRIVYNERLTLLENYLVEKKPFSTEEIEHEADKILVSFKAGKKVATISRYKAVGENKKTGVIVPRGALHEQFVYGKIKTISKDFKTGTLIKYPIKYLFENPNLIAEPLIKIKVKERLLDFNNDIKKSIESLKKSPIYLDLGKTILLTSSHCYKDEFVIKYKITDLKKDDVKYIIDEKVKQLVQERLDAHNGKEKEAFKDTLWFNENKKIPILTVRCFTGLSAVEAIKKDDNGKEIGFAKTGNNHHIALYRDDTGKYIQHLCTFWHAVERKKFKIPYIIKNTNTLWNELINKELPQPFLDKLPADNLELQLSMQQNEMFVLGLSKEEFDEAMRQNNKSLLSKHLYLVWSIGDNQYWFRHHLETKNSELKVTLGAKESRRFYLFKSVGAFLSKNPIKVRLNHLGEITKIGE</sequence>
<dbReference type="RefSeq" id="WP_154286355.1">
    <property type="nucleotide sequence ID" value="NZ_WKJI01000001.1"/>
</dbReference>
<feature type="binding site" evidence="12">
    <location>
        <position position="831"/>
    </location>
    <ligand>
        <name>Mg(2+)</name>
        <dbReference type="ChEBI" id="CHEBI:18420"/>
        <label>2</label>
    </ligand>
</feature>
<keyword evidence="10" id="KW-0464">Manganese</keyword>
<keyword evidence="4 12" id="KW-0255">Endonuclease</keyword>
<proteinExistence type="inferred from homology"/>
<keyword evidence="3 12" id="KW-0479">Metal-binding</keyword>
<feature type="binding site" evidence="12">
    <location>
        <position position="9"/>
    </location>
    <ligand>
        <name>Mg(2+)</name>
        <dbReference type="ChEBI" id="CHEBI:18420"/>
        <label>1</label>
    </ligand>
</feature>
<dbReference type="AlphaFoldDB" id="A0A7K0FJT6"/>
<keyword evidence="9 12" id="KW-0238">DNA-binding</keyword>
<dbReference type="InterPro" id="IPR033114">
    <property type="entry name" value="HNH_CAS9"/>
</dbReference>
<dbReference type="GO" id="GO:0003677">
    <property type="term" value="F:DNA binding"/>
    <property type="evidence" value="ECO:0007669"/>
    <property type="project" value="UniProtKB-UniRule"/>
</dbReference>
<comment type="similarity">
    <text evidence="12">Belongs to the CRISPR-associated Cas9 family.</text>
</comment>
<keyword evidence="7 12" id="KW-0694">RNA-binding</keyword>
<comment type="function">
    <text evidence="12">CRISPR (clustered regularly interspaced short palindromic repeat) is an adaptive immune system that provides protection against mobile genetic elements (viruses, transposable elements and conjugative plasmids). CRISPR clusters contain spacers, sequences complementary to antecedent mobile elements, and target invading nucleic acids. CRISPR clusters are transcribed and processed into CRISPR RNA (crRNA). In type II CRISPR systems correct processing of pre-crRNA requires a trans-encoded small RNA (tracrRNA), endogenous ribonuclease 3 (rnc) and this protein. The tracrRNA serves as a guide for ribonuclease 3-aided processing of pre-crRNA. Subsequently Cas9/crRNA/tracrRNA endonucleolytically cleaves linear or circular dsDNA target complementary to the spacer; Cas9 is inactive in the absence of the 2 guide RNAs (gRNA). Cas9 recognizes the protospacer adjacent motif (PAM) in the CRISPR repeat sequences to help distinguish self versus nonself, as targets within the bacterial CRISPR locus do not have PAMs. PAM recognition is also required for catalytic activity.</text>
</comment>
<dbReference type="SMART" id="SM00507">
    <property type="entry name" value="HNHc"/>
    <property type="match status" value="1"/>
</dbReference>
<evidence type="ECO:0000256" key="8">
    <source>
        <dbReference type="ARBA" id="ARBA00023118"/>
    </source>
</evidence>
<keyword evidence="6 12" id="KW-0460">Magnesium</keyword>
<name>A0A7K0FJT6_9SPHI</name>
<feature type="binding site" evidence="12">
    <location>
        <position position="9"/>
    </location>
    <ligand>
        <name>Mg(2+)</name>
        <dbReference type="ChEBI" id="CHEBI:18420"/>
        <label>2</label>
    </ligand>
</feature>
<comment type="subunit">
    <text evidence="11 12">Monomer. Binds crRNA and tracrRNA.</text>
</comment>
<dbReference type="Pfam" id="PF18541">
    <property type="entry name" value="RuvC_III"/>
    <property type="match status" value="1"/>
</dbReference>
<comment type="domain">
    <text evidence="12">Has 2 endonuclease domains. The discontinuous RuvC-like domain cleaves the target DNA noncomplementary to crRNA while the HNH nuclease domain cleaves the target DNA complementary to crRNA.</text>
</comment>
<dbReference type="InterPro" id="IPR028629">
    <property type="entry name" value="Cas9"/>
</dbReference>
<evidence type="ECO:0000313" key="14">
    <source>
        <dbReference type="EMBL" id="MRX46239.1"/>
    </source>
</evidence>
<feature type="binding site" evidence="12">
    <location>
        <position position="557"/>
    </location>
    <ligand>
        <name>Mg(2+)</name>
        <dbReference type="ChEBI" id="CHEBI:18420"/>
        <label>2</label>
    </ligand>
</feature>
<keyword evidence="2 12" id="KW-0540">Nuclease</keyword>
<dbReference type="HAMAP" id="MF_01480">
    <property type="entry name" value="Cas9"/>
    <property type="match status" value="1"/>
</dbReference>
<keyword evidence="8 12" id="KW-0051">Antiviral defense</keyword>